<reference evidence="1 2" key="1">
    <citation type="submission" date="2015-10" db="EMBL/GenBank/DDBJ databases">
        <title>Draft genome sequence of Streptomyces sp. RV15, isolated from a marine sponge.</title>
        <authorList>
            <person name="Ruckert C."/>
            <person name="Abdelmohsen U.R."/>
            <person name="Winkler A."/>
            <person name="Hentschel U."/>
            <person name="Kalinowski J."/>
            <person name="Kampfer P."/>
            <person name="Glaeser S."/>
        </authorList>
    </citation>
    <scope>NUCLEOTIDE SEQUENCE [LARGE SCALE GENOMIC DNA]</scope>
    <source>
        <strain evidence="1 2">RV15</strain>
    </source>
</reference>
<accession>A0A101UUN1</accession>
<dbReference type="Proteomes" id="UP000053260">
    <property type="component" value="Unassembled WGS sequence"/>
</dbReference>
<evidence type="ECO:0000313" key="1">
    <source>
        <dbReference type="EMBL" id="KUO17096.1"/>
    </source>
</evidence>
<dbReference type="AlphaFoldDB" id="A0A101UUN1"/>
<comment type="caution">
    <text evidence="1">The sequence shown here is derived from an EMBL/GenBank/DDBJ whole genome shotgun (WGS) entry which is preliminary data.</text>
</comment>
<proteinExistence type="predicted"/>
<gene>
    <name evidence="1" type="ORF">AQJ91_32935</name>
</gene>
<dbReference type="EMBL" id="LMXB01000081">
    <property type="protein sequence ID" value="KUO17096.1"/>
    <property type="molecule type" value="Genomic_DNA"/>
</dbReference>
<protein>
    <submittedName>
        <fullName evidence="1">Uncharacterized protein</fullName>
    </submittedName>
</protein>
<organism evidence="1 2">
    <name type="scientific">Streptomyces dysideae</name>
    <dbReference type="NCBI Taxonomy" id="909626"/>
    <lineage>
        <taxon>Bacteria</taxon>
        <taxon>Bacillati</taxon>
        <taxon>Actinomycetota</taxon>
        <taxon>Actinomycetes</taxon>
        <taxon>Kitasatosporales</taxon>
        <taxon>Streptomycetaceae</taxon>
        <taxon>Streptomyces</taxon>
    </lineage>
</organism>
<sequence>MGQEGGGPSWSLRWEVSGEGLPYGGGADVAFQPGGDAWGEVGGVAGGEEEAGVVAAEVGEEVGGLLEEGRGGVGGLRDGGEVLLAGCRLLRRRRVGWPCGFAVGVAAGSGLRADCRRSCG</sequence>
<keyword evidence="2" id="KW-1185">Reference proteome</keyword>
<name>A0A101UUN1_9ACTN</name>
<evidence type="ECO:0000313" key="2">
    <source>
        <dbReference type="Proteomes" id="UP000053260"/>
    </source>
</evidence>